<evidence type="ECO:0000313" key="2">
    <source>
        <dbReference type="Proteomes" id="UP000199652"/>
    </source>
</evidence>
<dbReference type="OrthoDB" id="9804286at2"/>
<organism evidence="1 2">
    <name type="scientific">Eubacterium barkeri</name>
    <name type="common">Clostridium barkeri</name>
    <dbReference type="NCBI Taxonomy" id="1528"/>
    <lineage>
        <taxon>Bacteria</taxon>
        <taxon>Bacillati</taxon>
        <taxon>Bacillota</taxon>
        <taxon>Clostridia</taxon>
        <taxon>Eubacteriales</taxon>
        <taxon>Eubacteriaceae</taxon>
        <taxon>Eubacterium</taxon>
    </lineage>
</organism>
<sequence length="148" mass="16063">MKRYQIEKIQCQWEKGSPIKALSQGFLVEGKGLEGDFHSVGGDKQLTLMGSAGEAWMEKQDPPGLCFPRVKANLILKGSLSNLEQGDVLTLGEAQVVITQRGKGCPFKNCPVGMERCALQQEMCYTRVIRGGAIKSMAKESAGPGKEC</sequence>
<name>A0A1H3FST4_EUBBA</name>
<accession>A0A1H3FST4</accession>
<dbReference type="InterPro" id="IPR011037">
    <property type="entry name" value="Pyrv_Knase-like_insert_dom_sf"/>
</dbReference>
<dbReference type="STRING" id="1528.SAMN04488579_11174"/>
<dbReference type="Gene3D" id="2.40.33.20">
    <property type="entry name" value="PK beta-barrel domain-like"/>
    <property type="match status" value="1"/>
</dbReference>
<keyword evidence="2" id="KW-1185">Reference proteome</keyword>
<dbReference type="AlphaFoldDB" id="A0A1H3FST4"/>
<reference evidence="2" key="1">
    <citation type="submission" date="2016-10" db="EMBL/GenBank/DDBJ databases">
        <authorList>
            <person name="Varghese N."/>
            <person name="Submissions S."/>
        </authorList>
    </citation>
    <scope>NUCLEOTIDE SEQUENCE [LARGE SCALE GENOMIC DNA]</scope>
    <source>
        <strain evidence="2">VPI 5359</strain>
    </source>
</reference>
<dbReference type="RefSeq" id="WP_090245289.1">
    <property type="nucleotide sequence ID" value="NZ_FNOU01000011.1"/>
</dbReference>
<gene>
    <name evidence="1" type="ORF">SAMN04488579_11174</name>
</gene>
<dbReference type="EMBL" id="FNOU01000011">
    <property type="protein sequence ID" value="SDX93990.1"/>
    <property type="molecule type" value="Genomic_DNA"/>
</dbReference>
<dbReference type="SUPFAM" id="SSF50800">
    <property type="entry name" value="PK beta-barrel domain-like"/>
    <property type="match status" value="1"/>
</dbReference>
<proteinExistence type="predicted"/>
<dbReference type="Proteomes" id="UP000199652">
    <property type="component" value="Unassembled WGS sequence"/>
</dbReference>
<protein>
    <recommendedName>
        <fullName evidence="3">MOSC domain-containing protein</fullName>
    </recommendedName>
</protein>
<evidence type="ECO:0008006" key="3">
    <source>
        <dbReference type="Google" id="ProtNLM"/>
    </source>
</evidence>
<evidence type="ECO:0000313" key="1">
    <source>
        <dbReference type="EMBL" id="SDX93990.1"/>
    </source>
</evidence>